<reference evidence="2" key="2">
    <citation type="submission" date="2020-09" db="EMBL/GenBank/DDBJ databases">
        <authorList>
            <person name="Sun Q."/>
            <person name="Zhou Y."/>
        </authorList>
    </citation>
    <scope>NUCLEOTIDE SEQUENCE</scope>
    <source>
        <strain evidence="2">CGMCC 4.5737</strain>
    </source>
</reference>
<dbReference type="EMBL" id="BMMK01000011">
    <property type="protein sequence ID" value="GGM55326.1"/>
    <property type="molecule type" value="Genomic_DNA"/>
</dbReference>
<protein>
    <submittedName>
        <fullName evidence="2">Transcriptional regulator</fullName>
    </submittedName>
</protein>
<name>A0A8J3C8D8_9PSEU</name>
<dbReference type="Pfam" id="PF13560">
    <property type="entry name" value="HTH_31"/>
    <property type="match status" value="1"/>
</dbReference>
<keyword evidence="3" id="KW-1185">Reference proteome</keyword>
<gene>
    <name evidence="2" type="ORF">GCM10012275_28090</name>
</gene>
<comment type="caution">
    <text evidence="2">The sequence shown here is derived from an EMBL/GenBank/DDBJ whole genome shotgun (WGS) entry which is preliminary data.</text>
</comment>
<dbReference type="Gene3D" id="1.10.260.40">
    <property type="entry name" value="lambda repressor-like DNA-binding domains"/>
    <property type="match status" value="1"/>
</dbReference>
<organism evidence="2 3">
    <name type="scientific">Longimycelium tulufanense</name>
    <dbReference type="NCBI Taxonomy" id="907463"/>
    <lineage>
        <taxon>Bacteria</taxon>
        <taxon>Bacillati</taxon>
        <taxon>Actinomycetota</taxon>
        <taxon>Actinomycetes</taxon>
        <taxon>Pseudonocardiales</taxon>
        <taxon>Pseudonocardiaceae</taxon>
        <taxon>Longimycelium</taxon>
    </lineage>
</organism>
<dbReference type="PROSITE" id="PS50943">
    <property type="entry name" value="HTH_CROC1"/>
    <property type="match status" value="1"/>
</dbReference>
<dbReference type="Pfam" id="PF19054">
    <property type="entry name" value="DUF5753"/>
    <property type="match status" value="1"/>
</dbReference>
<reference evidence="2" key="1">
    <citation type="journal article" date="2014" name="Int. J. Syst. Evol. Microbiol.">
        <title>Complete genome sequence of Corynebacterium casei LMG S-19264T (=DSM 44701T), isolated from a smear-ripened cheese.</title>
        <authorList>
            <consortium name="US DOE Joint Genome Institute (JGI-PGF)"/>
            <person name="Walter F."/>
            <person name="Albersmeier A."/>
            <person name="Kalinowski J."/>
            <person name="Ruckert C."/>
        </authorList>
    </citation>
    <scope>NUCLEOTIDE SEQUENCE</scope>
    <source>
        <strain evidence="2">CGMCC 4.5737</strain>
    </source>
</reference>
<dbReference type="InterPro" id="IPR043917">
    <property type="entry name" value="DUF5753"/>
</dbReference>
<dbReference type="InterPro" id="IPR010982">
    <property type="entry name" value="Lambda_DNA-bd_dom_sf"/>
</dbReference>
<dbReference type="SMART" id="SM00530">
    <property type="entry name" value="HTH_XRE"/>
    <property type="match status" value="1"/>
</dbReference>
<sequence length="282" mass="31308">MTVDRGTPRARVLGARLREARQRAGLSLRQMAEALGNVSHTAVGHWETGQRSPSSDRVDQFGRITGASENERKELVDLAQDVDGPHWFSVGMPTQQQQLSALIELERTATQIIEVIYTLMPGLLQTADYARALMTSGGIPKREIETRVATRIGRREVLRSGSTRLLAIIGEPAILSTMGDTNVMIDQLRFLLKAAQWETVDLRVTPTRTGWHPALEGSFMLLKYESADPVVHLENRISGQFLHQAHDVAAYEEALKVMLDVSLTPDESLGFISNQISRLESL</sequence>
<dbReference type="InterPro" id="IPR001387">
    <property type="entry name" value="Cro/C1-type_HTH"/>
</dbReference>
<dbReference type="RefSeq" id="WP_189057731.1">
    <property type="nucleotide sequence ID" value="NZ_BMMK01000011.1"/>
</dbReference>
<evidence type="ECO:0000313" key="2">
    <source>
        <dbReference type="EMBL" id="GGM55326.1"/>
    </source>
</evidence>
<evidence type="ECO:0000313" key="3">
    <source>
        <dbReference type="Proteomes" id="UP000637578"/>
    </source>
</evidence>
<dbReference type="GO" id="GO:0003677">
    <property type="term" value="F:DNA binding"/>
    <property type="evidence" value="ECO:0007669"/>
    <property type="project" value="InterPro"/>
</dbReference>
<dbReference type="SUPFAM" id="SSF47413">
    <property type="entry name" value="lambda repressor-like DNA-binding domains"/>
    <property type="match status" value="1"/>
</dbReference>
<dbReference type="CDD" id="cd00093">
    <property type="entry name" value="HTH_XRE"/>
    <property type="match status" value="1"/>
</dbReference>
<accession>A0A8J3C8D8</accession>
<evidence type="ECO:0000259" key="1">
    <source>
        <dbReference type="PROSITE" id="PS50943"/>
    </source>
</evidence>
<dbReference type="Proteomes" id="UP000637578">
    <property type="component" value="Unassembled WGS sequence"/>
</dbReference>
<dbReference type="AlphaFoldDB" id="A0A8J3C8D8"/>
<proteinExistence type="predicted"/>
<feature type="domain" description="HTH cro/C1-type" evidence="1">
    <location>
        <begin position="17"/>
        <end position="72"/>
    </location>
</feature>